<evidence type="ECO:0000313" key="10">
    <source>
        <dbReference type="EMBL" id="SMQ78893.1"/>
    </source>
</evidence>
<reference evidence="11" key="1">
    <citation type="submission" date="2017-04" db="EMBL/GenBank/DDBJ databases">
        <authorList>
            <person name="Varghese N."/>
            <person name="Submissions S."/>
        </authorList>
    </citation>
    <scope>NUCLEOTIDE SEQUENCE [LARGE SCALE GENOMIC DNA]</scope>
    <source>
        <strain evidence="11">UI2</strain>
    </source>
</reference>
<feature type="transmembrane region" description="Helical" evidence="7">
    <location>
        <begin position="439"/>
        <end position="458"/>
    </location>
</feature>
<evidence type="ECO:0000256" key="3">
    <source>
        <dbReference type="ARBA" id="ARBA00022692"/>
    </source>
</evidence>
<feature type="transmembrane region" description="Helical" evidence="7">
    <location>
        <begin position="267"/>
        <end position="289"/>
    </location>
</feature>
<keyword evidence="3 7" id="KW-0812">Transmembrane</keyword>
<dbReference type="Pfam" id="PF03772">
    <property type="entry name" value="Competence"/>
    <property type="match status" value="1"/>
</dbReference>
<dbReference type="EMBL" id="FXWL01000003">
    <property type="protein sequence ID" value="SMQ78893.1"/>
    <property type="molecule type" value="Genomic_DNA"/>
</dbReference>
<keyword evidence="11" id="KW-1185">Reference proteome</keyword>
<dbReference type="InterPro" id="IPR025405">
    <property type="entry name" value="DUF4131"/>
</dbReference>
<evidence type="ECO:0000256" key="6">
    <source>
        <dbReference type="SAM" id="MobiDB-lite"/>
    </source>
</evidence>
<evidence type="ECO:0000256" key="4">
    <source>
        <dbReference type="ARBA" id="ARBA00022989"/>
    </source>
</evidence>
<dbReference type="GO" id="GO:0005886">
    <property type="term" value="C:plasma membrane"/>
    <property type="evidence" value="ECO:0007669"/>
    <property type="project" value="UniProtKB-SubCell"/>
</dbReference>
<evidence type="ECO:0000256" key="7">
    <source>
        <dbReference type="SAM" id="Phobius"/>
    </source>
</evidence>
<evidence type="ECO:0000259" key="9">
    <source>
        <dbReference type="Pfam" id="PF13567"/>
    </source>
</evidence>
<evidence type="ECO:0000256" key="2">
    <source>
        <dbReference type="ARBA" id="ARBA00022475"/>
    </source>
</evidence>
<feature type="transmembrane region" description="Helical" evidence="7">
    <location>
        <begin position="329"/>
        <end position="346"/>
    </location>
</feature>
<feature type="transmembrane region" description="Helical" evidence="7">
    <location>
        <begin position="508"/>
        <end position="526"/>
    </location>
</feature>
<organism evidence="10 11">
    <name type="scientific">Sphingopyxis terrae subsp. ummariensis</name>
    <dbReference type="NCBI Taxonomy" id="429001"/>
    <lineage>
        <taxon>Bacteria</taxon>
        <taxon>Pseudomonadati</taxon>
        <taxon>Pseudomonadota</taxon>
        <taxon>Alphaproteobacteria</taxon>
        <taxon>Sphingomonadales</taxon>
        <taxon>Sphingomonadaceae</taxon>
        <taxon>Sphingopyxis</taxon>
    </lineage>
</organism>
<feature type="transmembrane region" description="Helical" evidence="7">
    <location>
        <begin position="410"/>
        <end position="433"/>
    </location>
</feature>
<gene>
    <name evidence="10" type="ORF">SAMN06295984_2903</name>
</gene>
<keyword evidence="5 7" id="KW-0472">Membrane</keyword>
<accession>A0A1Y6FVT2</accession>
<feature type="transmembrane region" description="Helical" evidence="7">
    <location>
        <begin position="301"/>
        <end position="323"/>
    </location>
</feature>
<comment type="subcellular location">
    <subcellularLocation>
        <location evidence="1">Cell membrane</location>
        <topology evidence="1">Multi-pass membrane protein</topology>
    </subcellularLocation>
</comment>
<dbReference type="GeneID" id="303002661"/>
<dbReference type="PANTHER" id="PTHR30619:SF1">
    <property type="entry name" value="RECOMBINATION PROTEIN 2"/>
    <property type="match status" value="1"/>
</dbReference>
<feature type="domain" description="ComEC/Rec2-related protein" evidence="8">
    <location>
        <begin position="246"/>
        <end position="528"/>
    </location>
</feature>
<feature type="transmembrane region" description="Helical" evidence="7">
    <location>
        <begin position="36"/>
        <end position="54"/>
    </location>
</feature>
<feature type="region of interest" description="Disordered" evidence="6">
    <location>
        <begin position="698"/>
        <end position="719"/>
    </location>
</feature>
<evidence type="ECO:0000259" key="8">
    <source>
        <dbReference type="Pfam" id="PF03772"/>
    </source>
</evidence>
<feature type="transmembrane region" description="Helical" evidence="7">
    <location>
        <begin position="86"/>
        <end position="107"/>
    </location>
</feature>
<evidence type="ECO:0000256" key="1">
    <source>
        <dbReference type="ARBA" id="ARBA00004651"/>
    </source>
</evidence>
<proteinExistence type="predicted"/>
<sequence length="719" mass="76033">MATSTLQTPIAARTLSWFGALPAALETRLEVERERLPLWLPVAFGAGIALWFALPTMAQWIGLLCALTGGMAFGLAIGWQTRVGRALTIGCGVAAAGLLLIWGRALWVEAPVLARPVTTEFSARVEAAEPLPARAQLRLVVRPLARPDLPPRLRLTLRGDQRRPIVPGTMIGVRARLMPPPTASLPGGYDFAQRAWFDRIGAVGTVLGDVILPPGAEQARQPLRARLSEHIHRQVAGSPGGVASALVTGDRGAITPEDEEAMRRSGLAHLLSISGLHVTAVVGFAMLLAMRLLALSPRLALAGYVLPLAAAAGALAGGGYTWLAGAEVPTLRSLIAALLVLAAILLGREAITLRLVAAGALLVLLWRPEALVGPSFQLSFAAVTAIVALHESRAMQRFVARREEPFAFRFGRGVAGLLITGIVVEVALSPIALFHFHKAGLYGALANVVAIPLTTFVIMPAEALALLFDAAGAGAPFWWVADHALRLLIGLAHHVAAAPGAVTTLPVFPPWAFGVAMAGGLWILLWRSGWRWAGAVPLVAGMAVLLAQPRPDLLVTGDGRHIAAAVPGGGYAMLRDRAGDFVRDAMAEAAGIDTPLVALGDLDHVDCNRDFCRWTQGRGDAPRVILAAHGRDRIAGEEMAAACAAADVVISERWLPRECVARWLTIDRDTLEESGGLALYLGAKPRLVSALRAGDAHPWRRPHQLSGNDEAVPTADLAP</sequence>
<dbReference type="AlphaFoldDB" id="A0A1Y6FVT2"/>
<name>A0A1Y6FVT2_9SPHN</name>
<dbReference type="Proteomes" id="UP000194469">
    <property type="component" value="Unassembled WGS sequence"/>
</dbReference>
<protein>
    <submittedName>
        <fullName evidence="10">Competence protein ComEC</fullName>
    </submittedName>
</protein>
<dbReference type="InterPro" id="IPR004477">
    <property type="entry name" value="ComEC_N"/>
</dbReference>
<keyword evidence="4 7" id="KW-1133">Transmembrane helix</keyword>
<dbReference type="Pfam" id="PF13567">
    <property type="entry name" value="DUF4131"/>
    <property type="match status" value="1"/>
</dbReference>
<dbReference type="InterPro" id="IPR052159">
    <property type="entry name" value="Competence_DNA_uptake"/>
</dbReference>
<feature type="domain" description="DUF4131" evidence="9">
    <location>
        <begin position="60"/>
        <end position="208"/>
    </location>
</feature>
<dbReference type="PANTHER" id="PTHR30619">
    <property type="entry name" value="DNA INTERNALIZATION/COMPETENCE PROTEIN COMEC/REC2"/>
    <property type="match status" value="1"/>
</dbReference>
<dbReference type="RefSeq" id="WP_086457714.1">
    <property type="nucleotide sequence ID" value="NZ_FXWL01000003.1"/>
</dbReference>
<feature type="transmembrane region" description="Helical" evidence="7">
    <location>
        <begin position="60"/>
        <end position="79"/>
    </location>
</feature>
<evidence type="ECO:0000313" key="11">
    <source>
        <dbReference type="Proteomes" id="UP000194469"/>
    </source>
</evidence>
<dbReference type="NCBIfam" id="TIGR00360">
    <property type="entry name" value="ComEC_N-term"/>
    <property type="match status" value="1"/>
</dbReference>
<keyword evidence="2" id="KW-1003">Cell membrane</keyword>
<evidence type="ECO:0000256" key="5">
    <source>
        <dbReference type="ARBA" id="ARBA00023136"/>
    </source>
</evidence>